<evidence type="ECO:0000313" key="2">
    <source>
        <dbReference type="Proteomes" id="UP000054630"/>
    </source>
</evidence>
<evidence type="ECO:0000313" key="1">
    <source>
        <dbReference type="EMBL" id="KRX22337.1"/>
    </source>
</evidence>
<dbReference type="EMBL" id="JYDL01000032">
    <property type="protein sequence ID" value="KRX22337.1"/>
    <property type="molecule type" value="Genomic_DNA"/>
</dbReference>
<sequence>MLCVIAFDPEFFTFTLLYTESTPTEISISQLPPIALLVSNIFAFSKISGVGVNTDCDWLMKPIACIFIATSSLKKVSGISGLTGTATFISQTLFLFNKSVKYFNNIMIAGSSTINMLCDDAVTTWPNLY</sequence>
<dbReference type="AlphaFoldDB" id="A0A0V0S6I0"/>
<gene>
    <name evidence="1" type="ORF">T07_6287</name>
</gene>
<dbReference type="Proteomes" id="UP000054630">
    <property type="component" value="Unassembled WGS sequence"/>
</dbReference>
<reference evidence="1 2" key="1">
    <citation type="submission" date="2015-01" db="EMBL/GenBank/DDBJ databases">
        <title>Evolution of Trichinella species and genotypes.</title>
        <authorList>
            <person name="Korhonen P.K."/>
            <person name="Edoardo P."/>
            <person name="Giuseppe L.R."/>
            <person name="Gasser R.B."/>
        </authorList>
    </citation>
    <scope>NUCLEOTIDE SEQUENCE [LARGE SCALE GENOMIC DNA]</scope>
    <source>
        <strain evidence="1">ISS37</strain>
    </source>
</reference>
<organism evidence="1 2">
    <name type="scientific">Trichinella nelsoni</name>
    <dbReference type="NCBI Taxonomy" id="6336"/>
    <lineage>
        <taxon>Eukaryota</taxon>
        <taxon>Metazoa</taxon>
        <taxon>Ecdysozoa</taxon>
        <taxon>Nematoda</taxon>
        <taxon>Enoplea</taxon>
        <taxon>Dorylaimia</taxon>
        <taxon>Trichinellida</taxon>
        <taxon>Trichinellidae</taxon>
        <taxon>Trichinella</taxon>
    </lineage>
</organism>
<proteinExistence type="predicted"/>
<protein>
    <submittedName>
        <fullName evidence="1">Uncharacterized protein</fullName>
    </submittedName>
</protein>
<comment type="caution">
    <text evidence="1">The sequence shown here is derived from an EMBL/GenBank/DDBJ whole genome shotgun (WGS) entry which is preliminary data.</text>
</comment>
<accession>A0A0V0S6I0</accession>
<name>A0A0V0S6I0_9BILA</name>
<keyword evidence="2" id="KW-1185">Reference proteome</keyword>